<feature type="domain" description="TonB-dependent receptor-like beta-barrel" evidence="14">
    <location>
        <begin position="340"/>
        <end position="793"/>
    </location>
</feature>
<dbReference type="InterPro" id="IPR039426">
    <property type="entry name" value="TonB-dep_rcpt-like"/>
</dbReference>
<keyword evidence="10 11" id="KW-0998">Cell outer membrane</keyword>
<evidence type="ECO:0000256" key="3">
    <source>
        <dbReference type="ARBA" id="ARBA00022452"/>
    </source>
</evidence>
<dbReference type="Pfam" id="PF07715">
    <property type="entry name" value="Plug"/>
    <property type="match status" value="1"/>
</dbReference>
<gene>
    <name evidence="16" type="ORF">ACFOM9_05810</name>
</gene>
<evidence type="ECO:0000256" key="10">
    <source>
        <dbReference type="ARBA" id="ARBA00023237"/>
    </source>
</evidence>
<dbReference type="Gene3D" id="2.40.170.20">
    <property type="entry name" value="TonB-dependent receptor, beta-barrel domain"/>
    <property type="match status" value="2"/>
</dbReference>
<dbReference type="PANTHER" id="PTHR32552:SF81">
    <property type="entry name" value="TONB-DEPENDENT OUTER MEMBRANE RECEPTOR"/>
    <property type="match status" value="1"/>
</dbReference>
<keyword evidence="2 11" id="KW-0813">Transport</keyword>
<comment type="subcellular location">
    <subcellularLocation>
        <location evidence="1 11">Cell outer membrane</location>
        <topology evidence="1 11">Multi-pass membrane protein</topology>
    </subcellularLocation>
</comment>
<evidence type="ECO:0000256" key="2">
    <source>
        <dbReference type="ARBA" id="ARBA00022448"/>
    </source>
</evidence>
<dbReference type="PROSITE" id="PS52016">
    <property type="entry name" value="TONB_DEPENDENT_REC_3"/>
    <property type="match status" value="1"/>
</dbReference>
<dbReference type="InterPro" id="IPR000531">
    <property type="entry name" value="Beta-barrel_TonB"/>
</dbReference>
<dbReference type="SUPFAM" id="SSF56935">
    <property type="entry name" value="Porins"/>
    <property type="match status" value="1"/>
</dbReference>
<feature type="chain" id="PRO_5046480277" evidence="13">
    <location>
        <begin position="29"/>
        <end position="831"/>
    </location>
</feature>
<protein>
    <submittedName>
        <fullName evidence="16">TonB-dependent receptor</fullName>
    </submittedName>
</protein>
<evidence type="ECO:0000256" key="11">
    <source>
        <dbReference type="PROSITE-ProRule" id="PRU01360"/>
    </source>
</evidence>
<evidence type="ECO:0000256" key="6">
    <source>
        <dbReference type="ARBA" id="ARBA00023004"/>
    </source>
</evidence>
<feature type="domain" description="TonB-dependent receptor plug" evidence="15">
    <location>
        <begin position="70"/>
        <end position="177"/>
    </location>
</feature>
<keyword evidence="4" id="KW-0410">Iron transport</keyword>
<keyword evidence="13" id="KW-0732">Signal</keyword>
<keyword evidence="6" id="KW-0408">Iron</keyword>
<accession>A0ABV7USJ4</accession>
<evidence type="ECO:0000259" key="15">
    <source>
        <dbReference type="Pfam" id="PF07715"/>
    </source>
</evidence>
<dbReference type="Pfam" id="PF00593">
    <property type="entry name" value="TonB_dep_Rec_b-barrel"/>
    <property type="match status" value="1"/>
</dbReference>
<evidence type="ECO:0000256" key="9">
    <source>
        <dbReference type="ARBA" id="ARBA00023136"/>
    </source>
</evidence>
<keyword evidence="17" id="KW-1185">Reference proteome</keyword>
<organism evidence="16 17">
    <name type="scientific">Luteimonas notoginsengisoli</name>
    <dbReference type="NCBI Taxonomy" id="1578200"/>
    <lineage>
        <taxon>Bacteria</taxon>
        <taxon>Pseudomonadati</taxon>
        <taxon>Pseudomonadota</taxon>
        <taxon>Gammaproteobacteria</taxon>
        <taxon>Lysobacterales</taxon>
        <taxon>Lysobacteraceae</taxon>
        <taxon>Luteimonas</taxon>
    </lineage>
</organism>
<evidence type="ECO:0000313" key="17">
    <source>
        <dbReference type="Proteomes" id="UP001595724"/>
    </source>
</evidence>
<evidence type="ECO:0000256" key="1">
    <source>
        <dbReference type="ARBA" id="ARBA00004571"/>
    </source>
</evidence>
<dbReference type="PANTHER" id="PTHR32552">
    <property type="entry name" value="FERRICHROME IRON RECEPTOR-RELATED"/>
    <property type="match status" value="1"/>
</dbReference>
<evidence type="ECO:0000256" key="5">
    <source>
        <dbReference type="ARBA" id="ARBA00022692"/>
    </source>
</evidence>
<proteinExistence type="inferred from homology"/>
<comment type="caution">
    <text evidence="16">The sequence shown here is derived from an EMBL/GenBank/DDBJ whole genome shotgun (WGS) entry which is preliminary data.</text>
</comment>
<keyword evidence="3 11" id="KW-1134">Transmembrane beta strand</keyword>
<feature type="signal peptide" evidence="13">
    <location>
        <begin position="1"/>
        <end position="28"/>
    </location>
</feature>
<name>A0ABV7USJ4_9GAMM</name>
<evidence type="ECO:0000256" key="7">
    <source>
        <dbReference type="ARBA" id="ARBA00023065"/>
    </source>
</evidence>
<keyword evidence="5 11" id="KW-0812">Transmembrane</keyword>
<dbReference type="InterPro" id="IPR036942">
    <property type="entry name" value="Beta-barrel_TonB_sf"/>
</dbReference>
<evidence type="ECO:0000256" key="8">
    <source>
        <dbReference type="ARBA" id="ARBA00023077"/>
    </source>
</evidence>
<comment type="similarity">
    <text evidence="11 12">Belongs to the TonB-dependent receptor family.</text>
</comment>
<dbReference type="InterPro" id="IPR012910">
    <property type="entry name" value="Plug_dom"/>
</dbReference>
<evidence type="ECO:0000256" key="13">
    <source>
        <dbReference type="SAM" id="SignalP"/>
    </source>
</evidence>
<keyword evidence="16" id="KW-0675">Receptor</keyword>
<evidence type="ECO:0000256" key="12">
    <source>
        <dbReference type="RuleBase" id="RU003357"/>
    </source>
</evidence>
<evidence type="ECO:0000256" key="4">
    <source>
        <dbReference type="ARBA" id="ARBA00022496"/>
    </source>
</evidence>
<dbReference type="RefSeq" id="WP_386707480.1">
    <property type="nucleotide sequence ID" value="NZ_JBHRYF010000002.1"/>
</dbReference>
<keyword evidence="9 11" id="KW-0472">Membrane</keyword>
<keyword evidence="7" id="KW-0406">Ion transport</keyword>
<dbReference type="EMBL" id="JBHRYF010000002">
    <property type="protein sequence ID" value="MFC3659594.1"/>
    <property type="molecule type" value="Genomic_DNA"/>
</dbReference>
<evidence type="ECO:0000313" key="16">
    <source>
        <dbReference type="EMBL" id="MFC3659594.1"/>
    </source>
</evidence>
<dbReference type="Proteomes" id="UP001595724">
    <property type="component" value="Unassembled WGS sequence"/>
</dbReference>
<keyword evidence="8 12" id="KW-0798">TonB box</keyword>
<evidence type="ECO:0000259" key="14">
    <source>
        <dbReference type="Pfam" id="PF00593"/>
    </source>
</evidence>
<reference evidence="17" key="1">
    <citation type="journal article" date="2019" name="Int. J. Syst. Evol. Microbiol.">
        <title>The Global Catalogue of Microorganisms (GCM) 10K type strain sequencing project: providing services to taxonomists for standard genome sequencing and annotation.</title>
        <authorList>
            <consortium name="The Broad Institute Genomics Platform"/>
            <consortium name="The Broad Institute Genome Sequencing Center for Infectious Disease"/>
            <person name="Wu L."/>
            <person name="Ma J."/>
        </authorList>
    </citation>
    <scope>NUCLEOTIDE SEQUENCE [LARGE SCALE GENOMIC DNA]</scope>
    <source>
        <strain evidence="17">KCTC 42211</strain>
    </source>
</reference>
<sequence length="831" mass="91049">MSPKQGILCTCLRRALLGACALPLAALAQQPSPAPAAAPQAQSATDPAPRDDALTLDRIVVTAQSREQELQDVPIALQVIDAQIIDDVAAEDLGDLDSFVPGLVVNSQQPTQPSFELRGISTDDFGIGTDPAVGIYVDGVYAGRGGGVLLPFTDVERIEVLKGPQGTLFGRNTAAGAISIITRKPGNEQEARAKLRLGNYGKQYFEAMFNQPVGEESAFRINGLFNHSDGWIQDAVTGEDLNPENNWATRAAFRTRFGDNTTATISWDHESLDQRAVATTGIVALPPAPGIPGLPVDESAYLDPREIPTVSDAVGSSEFRRFDGVTLIVDHAFEWGGLTSTTSWRDYDSANAAVDEDGTNRRDLYVDSTNTESNTSAYQEFKFRGSSDRIDWVAGASYFQESADQTSEVNTYTDAVDTIVRNLGMGLPPFVDPQGRLFGFVSDVAAANGIPLSLMGHRWNEKFINTGETKAYAVFGDVIWHATDRLNLTFGLRWTRDEKDFSWLNNPRSAPTLDATLAQLDAIGLFAALNQMGLPISPETFMFDIAFIDPPAMLNKGVLNKASNSWTDLSPRFVVDYHFNDETMAYASLAKGYKAGGFNSLQIGSDFDNEDVWNFETGIKQAFPDLRLSYNASAFYYVYDNRQAVRLDMTTSIPRYVVDTSDLEAYGLDFDTRWQVTDGLALDFNASYIDSTYKEYITPEGIDVSGQATGIPKWSAAVGLDYLWRMNDAGDLRFALRHAYRGATRCSDESQSQGTCGISEALDLGESQQLTNARFAWTSPRGHWTWAVYGRNLFDHQYINSLGTYGKTVLGTVGARVSEPRTYGVEVAVKF</sequence>